<reference evidence="3" key="1">
    <citation type="journal article" date="2019" name="Int. J. Syst. Evol. Microbiol.">
        <title>The Global Catalogue of Microorganisms (GCM) 10K type strain sequencing project: providing services to taxonomists for standard genome sequencing and annotation.</title>
        <authorList>
            <consortium name="The Broad Institute Genomics Platform"/>
            <consortium name="The Broad Institute Genome Sequencing Center for Infectious Disease"/>
            <person name="Wu L."/>
            <person name="Ma J."/>
        </authorList>
    </citation>
    <scope>NUCLEOTIDE SEQUENCE [LARGE SCALE GENOMIC DNA]</scope>
    <source>
        <strain evidence="3">KCTC 33842</strain>
    </source>
</reference>
<sequence length="107" mass="11675">MPVKIQVYGKIAVFTRGCWACDDDVLLAMLEALVDPRAQTEAQEQEHALYAAGRLGGLIATPLGWEVAPHPDAEIRLEDFQPSRKPAPRSGSARSAGGLLGLLRRRR</sequence>
<feature type="region of interest" description="Disordered" evidence="1">
    <location>
        <begin position="77"/>
        <end position="107"/>
    </location>
</feature>
<feature type="compositionally biased region" description="Low complexity" evidence="1">
    <location>
        <begin position="88"/>
        <end position="97"/>
    </location>
</feature>
<gene>
    <name evidence="2" type="ORF">ACFSR9_12170</name>
</gene>
<dbReference type="Proteomes" id="UP001597475">
    <property type="component" value="Unassembled WGS sequence"/>
</dbReference>
<organism evidence="2 3">
    <name type="scientific">Deinococcus taklimakanensis</name>
    <dbReference type="NCBI Taxonomy" id="536443"/>
    <lineage>
        <taxon>Bacteria</taxon>
        <taxon>Thermotogati</taxon>
        <taxon>Deinococcota</taxon>
        <taxon>Deinococci</taxon>
        <taxon>Deinococcales</taxon>
        <taxon>Deinococcaceae</taxon>
        <taxon>Deinococcus</taxon>
    </lineage>
</organism>
<evidence type="ECO:0000313" key="3">
    <source>
        <dbReference type="Proteomes" id="UP001597475"/>
    </source>
</evidence>
<accession>A0ABW5P6S6</accession>
<keyword evidence="3" id="KW-1185">Reference proteome</keyword>
<evidence type="ECO:0000256" key="1">
    <source>
        <dbReference type="SAM" id="MobiDB-lite"/>
    </source>
</evidence>
<dbReference type="EMBL" id="JBHUMK010000053">
    <property type="protein sequence ID" value="MFD2610189.1"/>
    <property type="molecule type" value="Genomic_DNA"/>
</dbReference>
<protein>
    <submittedName>
        <fullName evidence="2">Uncharacterized protein</fullName>
    </submittedName>
</protein>
<comment type="caution">
    <text evidence="2">The sequence shown here is derived from an EMBL/GenBank/DDBJ whole genome shotgun (WGS) entry which is preliminary data.</text>
</comment>
<proteinExistence type="predicted"/>
<evidence type="ECO:0000313" key="2">
    <source>
        <dbReference type="EMBL" id="MFD2610189.1"/>
    </source>
</evidence>
<dbReference type="RefSeq" id="WP_386846168.1">
    <property type="nucleotide sequence ID" value="NZ_JBHUMK010000053.1"/>
</dbReference>
<name>A0ABW5P6S6_9DEIO</name>